<name>A0ABX8CNN4_9NOCA</name>
<dbReference type="InterPro" id="IPR036390">
    <property type="entry name" value="WH_DNA-bd_sf"/>
</dbReference>
<dbReference type="SUPFAM" id="SSF46785">
    <property type="entry name" value="Winged helix' DNA-binding domain"/>
    <property type="match status" value="1"/>
</dbReference>
<protein>
    <submittedName>
        <fullName evidence="2">Helix-turn-helix domain-containing protein</fullName>
    </submittedName>
</protein>
<dbReference type="EMBL" id="CP074371">
    <property type="protein sequence ID" value="QVI21515.1"/>
    <property type="molecule type" value="Genomic_DNA"/>
</dbReference>
<dbReference type="Pfam" id="PF09339">
    <property type="entry name" value="HTH_IclR"/>
    <property type="match status" value="1"/>
</dbReference>
<organism evidence="2 3">
    <name type="scientific">Nocardia tengchongensis</name>
    <dbReference type="NCBI Taxonomy" id="2055889"/>
    <lineage>
        <taxon>Bacteria</taxon>
        <taxon>Bacillati</taxon>
        <taxon>Actinomycetota</taxon>
        <taxon>Actinomycetes</taxon>
        <taxon>Mycobacteriales</taxon>
        <taxon>Nocardiaceae</taxon>
        <taxon>Nocardia</taxon>
    </lineage>
</organism>
<evidence type="ECO:0000313" key="3">
    <source>
        <dbReference type="Proteomes" id="UP000683310"/>
    </source>
</evidence>
<dbReference type="InterPro" id="IPR005471">
    <property type="entry name" value="Tscrpt_reg_IclR_N"/>
</dbReference>
<accession>A0ABX8CNN4</accession>
<reference evidence="2 3" key="1">
    <citation type="submission" date="2021-04" db="EMBL/GenBank/DDBJ databases">
        <title>Nocardia tengchongensis.</title>
        <authorList>
            <person name="Zhuang k."/>
            <person name="Ran Y."/>
            <person name="Li W."/>
        </authorList>
    </citation>
    <scope>NUCLEOTIDE SEQUENCE [LARGE SCALE GENOMIC DNA]</scope>
    <source>
        <strain evidence="2 3">CFH S0057</strain>
    </source>
</reference>
<gene>
    <name evidence="2" type="ORF">KHQ06_37280</name>
</gene>
<feature type="domain" description="HTH iclR-type" evidence="1">
    <location>
        <begin position="10"/>
        <end position="52"/>
    </location>
</feature>
<keyword evidence="3" id="KW-1185">Reference proteome</keyword>
<sequence>MAFTQSEAKVLGALSVLGDSRDMTVRQISRATGLPDTSIHRALLRLSRSGLAVGTPRGTACWRSTERGRLAIARSVYREYTA</sequence>
<proteinExistence type="predicted"/>
<dbReference type="Proteomes" id="UP000683310">
    <property type="component" value="Chromosome"/>
</dbReference>
<evidence type="ECO:0000259" key="1">
    <source>
        <dbReference type="Pfam" id="PF09339"/>
    </source>
</evidence>
<evidence type="ECO:0000313" key="2">
    <source>
        <dbReference type="EMBL" id="QVI21515.1"/>
    </source>
</evidence>
<dbReference type="Gene3D" id="1.10.10.10">
    <property type="entry name" value="Winged helix-like DNA-binding domain superfamily/Winged helix DNA-binding domain"/>
    <property type="match status" value="1"/>
</dbReference>
<dbReference type="InterPro" id="IPR036388">
    <property type="entry name" value="WH-like_DNA-bd_sf"/>
</dbReference>